<dbReference type="EMBL" id="CP025408">
    <property type="protein sequence ID" value="AUH32673.1"/>
    <property type="molecule type" value="Genomic_DNA"/>
</dbReference>
<sequence>MKNLLGKIKWHLKYQFKDVACHLAPITLRLIVAVLPRLCADNLAATKRPGLQFKHRFGNPIEA</sequence>
<dbReference type="AlphaFoldDB" id="A0A2K9ECM3"/>
<accession>A0A2K9ECM3</accession>
<dbReference type="KEGG" id="paro:CUV01_04100"/>
<evidence type="ECO:0000313" key="2">
    <source>
        <dbReference type="Proteomes" id="UP000233742"/>
    </source>
</evidence>
<protein>
    <submittedName>
        <fullName evidence="1">Uncharacterized protein</fullName>
    </submittedName>
</protein>
<proteinExistence type="predicted"/>
<dbReference type="Proteomes" id="UP000233742">
    <property type="component" value="Chromosome"/>
</dbReference>
<evidence type="ECO:0000313" key="1">
    <source>
        <dbReference type="EMBL" id="AUH32673.1"/>
    </source>
</evidence>
<name>A0A2K9ECM3_9RHOB</name>
<keyword evidence="2" id="KW-1185">Reference proteome</keyword>
<reference evidence="1 2" key="1">
    <citation type="submission" date="2017-12" db="EMBL/GenBank/DDBJ databases">
        <authorList>
            <person name="Hurst M.R.H."/>
        </authorList>
    </citation>
    <scope>NUCLEOTIDE SEQUENCE [LARGE SCALE GENOMIC DNA]</scope>
    <source>
        <strain evidence="1 2">BM15</strain>
    </source>
</reference>
<gene>
    <name evidence="1" type="ORF">CUV01_04100</name>
</gene>
<organism evidence="1 2">
    <name type="scientific">Paracoccus tegillarcae</name>
    <dbReference type="NCBI Taxonomy" id="1529068"/>
    <lineage>
        <taxon>Bacteria</taxon>
        <taxon>Pseudomonadati</taxon>
        <taxon>Pseudomonadota</taxon>
        <taxon>Alphaproteobacteria</taxon>
        <taxon>Rhodobacterales</taxon>
        <taxon>Paracoccaceae</taxon>
        <taxon>Paracoccus</taxon>
    </lineage>
</organism>